<dbReference type="Proteomes" id="UP000178116">
    <property type="component" value="Unassembled WGS sequence"/>
</dbReference>
<dbReference type="EMBL" id="MHRA01000028">
    <property type="protein sequence ID" value="OHA15119.1"/>
    <property type="molecule type" value="Genomic_DNA"/>
</dbReference>
<organism evidence="4 5">
    <name type="scientific">Candidatus Tagabacteria bacterium RIFCSPLOWO2_01_FULL_42_9</name>
    <dbReference type="NCBI Taxonomy" id="1802296"/>
    <lineage>
        <taxon>Bacteria</taxon>
        <taxon>Candidatus Tagaibacteriota</taxon>
    </lineage>
</organism>
<dbReference type="Gene3D" id="2.70.70.10">
    <property type="entry name" value="Glucose Permease (Domain IIA)"/>
    <property type="match status" value="1"/>
</dbReference>
<dbReference type="Pfam" id="PF01551">
    <property type="entry name" value="Peptidase_M23"/>
    <property type="match status" value="1"/>
</dbReference>
<keyword evidence="2" id="KW-0472">Membrane</keyword>
<gene>
    <name evidence="4" type="ORF">A3A10_00410</name>
</gene>
<keyword evidence="2" id="KW-0812">Transmembrane</keyword>
<evidence type="ECO:0000256" key="2">
    <source>
        <dbReference type="SAM" id="Phobius"/>
    </source>
</evidence>
<dbReference type="InterPro" id="IPR050570">
    <property type="entry name" value="Cell_wall_metabolism_enzyme"/>
</dbReference>
<comment type="caution">
    <text evidence="4">The sequence shown here is derived from an EMBL/GenBank/DDBJ whole genome shotgun (WGS) entry which is preliminary data.</text>
</comment>
<dbReference type="InterPro" id="IPR016047">
    <property type="entry name" value="M23ase_b-sheet_dom"/>
</dbReference>
<sequence length="436" mass="49075">MNGNMGIYINSKLKFFLFFIGFIYFFIFFILPETGNASRVDELQEKINENNAQIAQIQKEIDELQQELDKTGKDANTFKKQIGQLETTVKKIKADIQLTGRKIVAAGFVIEELNFGIRTKEKKIYDSKKTLAEIIRNMNEAESKSLVEILLAHASLSEFFNDIEQMKDFQNNINANLQQLKELKKDFEKQHEEKETEKKELENLQSRMDDQKTLFEAQKGQKNVLLRETKNKESLYKKQLADQIEKQGALEEEIRALEEQIRIEIDPSSLPVAGSGVLMWPVESRVITQYFGNTPFATQNPQVYGGKGHNGIDIRASVGTLVKASRTGTVVDTGNTDNNCRGVSYGKWVLIKHDNNLSTLYAHLSLIKVSPGQSVETGQIIGYSGNTGFATGPHLHFTVFASSAVEIGSLKSRICGTTMKLPIAPYNAYLNPLSYL</sequence>
<proteinExistence type="predicted"/>
<keyword evidence="1" id="KW-0175">Coiled coil</keyword>
<evidence type="ECO:0000313" key="4">
    <source>
        <dbReference type="EMBL" id="OHA15119.1"/>
    </source>
</evidence>
<dbReference type="InterPro" id="IPR011055">
    <property type="entry name" value="Dup_hybrid_motif"/>
</dbReference>
<feature type="transmembrane region" description="Helical" evidence="2">
    <location>
        <begin position="12"/>
        <end position="31"/>
    </location>
</feature>
<dbReference type="AlphaFoldDB" id="A0A1G2LW73"/>
<dbReference type="CDD" id="cd12797">
    <property type="entry name" value="M23_peptidase"/>
    <property type="match status" value="1"/>
</dbReference>
<feature type="coiled-coil region" evidence="1">
    <location>
        <begin position="163"/>
        <end position="260"/>
    </location>
</feature>
<reference evidence="4 5" key="1">
    <citation type="journal article" date="2016" name="Nat. Commun.">
        <title>Thousands of microbial genomes shed light on interconnected biogeochemical processes in an aquifer system.</title>
        <authorList>
            <person name="Anantharaman K."/>
            <person name="Brown C.T."/>
            <person name="Hug L.A."/>
            <person name="Sharon I."/>
            <person name="Castelle C.J."/>
            <person name="Probst A.J."/>
            <person name="Thomas B.C."/>
            <person name="Singh A."/>
            <person name="Wilkins M.J."/>
            <person name="Karaoz U."/>
            <person name="Brodie E.L."/>
            <person name="Williams K.H."/>
            <person name="Hubbard S.S."/>
            <person name="Banfield J.F."/>
        </authorList>
    </citation>
    <scope>NUCLEOTIDE SEQUENCE [LARGE SCALE GENOMIC DNA]</scope>
</reference>
<evidence type="ECO:0000256" key="1">
    <source>
        <dbReference type="SAM" id="Coils"/>
    </source>
</evidence>
<dbReference type="PANTHER" id="PTHR21666">
    <property type="entry name" value="PEPTIDASE-RELATED"/>
    <property type="match status" value="1"/>
</dbReference>
<feature type="domain" description="M23ase beta-sheet core" evidence="3">
    <location>
        <begin position="308"/>
        <end position="400"/>
    </location>
</feature>
<dbReference type="SUPFAM" id="SSF51261">
    <property type="entry name" value="Duplicated hybrid motif"/>
    <property type="match status" value="1"/>
</dbReference>
<name>A0A1G2LW73_9BACT</name>
<keyword evidence="2" id="KW-1133">Transmembrane helix</keyword>
<evidence type="ECO:0000259" key="3">
    <source>
        <dbReference type="Pfam" id="PF01551"/>
    </source>
</evidence>
<dbReference type="PANTHER" id="PTHR21666:SF270">
    <property type="entry name" value="MUREIN HYDROLASE ACTIVATOR ENVC"/>
    <property type="match status" value="1"/>
</dbReference>
<evidence type="ECO:0000313" key="5">
    <source>
        <dbReference type="Proteomes" id="UP000178116"/>
    </source>
</evidence>
<feature type="coiled-coil region" evidence="1">
    <location>
        <begin position="40"/>
        <end position="81"/>
    </location>
</feature>
<accession>A0A1G2LW73</accession>
<protein>
    <recommendedName>
        <fullName evidence="3">M23ase beta-sheet core domain-containing protein</fullName>
    </recommendedName>
</protein>
<dbReference type="GO" id="GO:0004222">
    <property type="term" value="F:metalloendopeptidase activity"/>
    <property type="evidence" value="ECO:0007669"/>
    <property type="project" value="TreeGrafter"/>
</dbReference>
<dbReference type="Gene3D" id="6.10.250.3150">
    <property type="match status" value="1"/>
</dbReference>